<evidence type="ECO:0000313" key="3">
    <source>
        <dbReference type="Proteomes" id="UP000054632"/>
    </source>
</evidence>
<reference evidence="2 3" key="1">
    <citation type="submission" date="2015-01" db="EMBL/GenBank/DDBJ databases">
        <title>Evolution of Trichinella species and genotypes.</title>
        <authorList>
            <person name="Korhonen P.K."/>
            <person name="Edoardo P."/>
            <person name="Giuseppe L.R."/>
            <person name="Gasser R.B."/>
        </authorList>
    </citation>
    <scope>NUCLEOTIDE SEQUENCE [LARGE SCALE GENOMIC DNA]</scope>
    <source>
        <strain evidence="2">ISS13</strain>
    </source>
</reference>
<protein>
    <submittedName>
        <fullName evidence="2">Uncharacterized protein</fullName>
    </submittedName>
</protein>
<keyword evidence="1" id="KW-1133">Transmembrane helix</keyword>
<proteinExistence type="predicted"/>
<sequence length="68" mass="8170">MLFKFRLCQSWRIYITFIFLCSILITVNSMSKNEPLIYTKEKLLTHWYSHLLPRTIARCSTKVSTVQR</sequence>
<accession>A0A0V1EYX6</accession>
<evidence type="ECO:0000313" key="2">
    <source>
        <dbReference type="EMBL" id="KRY78926.1"/>
    </source>
</evidence>
<name>A0A0V1EYX6_TRIPS</name>
<evidence type="ECO:0000256" key="1">
    <source>
        <dbReference type="SAM" id="Phobius"/>
    </source>
</evidence>
<organism evidence="2 3">
    <name type="scientific">Trichinella pseudospiralis</name>
    <name type="common">Parasitic roundworm</name>
    <dbReference type="NCBI Taxonomy" id="6337"/>
    <lineage>
        <taxon>Eukaryota</taxon>
        <taxon>Metazoa</taxon>
        <taxon>Ecdysozoa</taxon>
        <taxon>Nematoda</taxon>
        <taxon>Enoplea</taxon>
        <taxon>Dorylaimia</taxon>
        <taxon>Trichinellida</taxon>
        <taxon>Trichinellidae</taxon>
        <taxon>Trichinella</taxon>
    </lineage>
</organism>
<keyword evidence="1" id="KW-0472">Membrane</keyword>
<dbReference type="EMBL" id="JYDR01000003">
    <property type="protein sequence ID" value="KRY78926.1"/>
    <property type="molecule type" value="Genomic_DNA"/>
</dbReference>
<dbReference type="Proteomes" id="UP000054632">
    <property type="component" value="Unassembled WGS sequence"/>
</dbReference>
<feature type="transmembrane region" description="Helical" evidence="1">
    <location>
        <begin position="12"/>
        <end position="31"/>
    </location>
</feature>
<dbReference type="AlphaFoldDB" id="A0A0V1EYX6"/>
<gene>
    <name evidence="2" type="ORF">T4A_10457</name>
</gene>
<keyword evidence="1" id="KW-0812">Transmembrane</keyword>
<comment type="caution">
    <text evidence="2">The sequence shown here is derived from an EMBL/GenBank/DDBJ whole genome shotgun (WGS) entry which is preliminary data.</text>
</comment>